<feature type="compositionally biased region" description="Polar residues" evidence="1">
    <location>
        <begin position="45"/>
        <end position="62"/>
    </location>
</feature>
<protein>
    <submittedName>
        <fullName evidence="2">Uncharacterized protein</fullName>
    </submittedName>
</protein>
<evidence type="ECO:0000313" key="3">
    <source>
        <dbReference type="Proteomes" id="UP000436088"/>
    </source>
</evidence>
<reference evidence="2" key="1">
    <citation type="submission" date="2019-09" db="EMBL/GenBank/DDBJ databases">
        <title>Draft genome information of white flower Hibiscus syriacus.</title>
        <authorList>
            <person name="Kim Y.-M."/>
        </authorList>
    </citation>
    <scope>NUCLEOTIDE SEQUENCE [LARGE SCALE GENOMIC DNA]</scope>
    <source>
        <strain evidence="2">YM2019G1</strain>
    </source>
</reference>
<accession>A0A6A3CD14</accession>
<gene>
    <name evidence="2" type="ORF">F3Y22_tig00008957pilonHSYRG00077</name>
</gene>
<dbReference type="AlphaFoldDB" id="A0A6A3CD14"/>
<keyword evidence="3" id="KW-1185">Reference proteome</keyword>
<comment type="caution">
    <text evidence="2">The sequence shown here is derived from an EMBL/GenBank/DDBJ whole genome shotgun (WGS) entry which is preliminary data.</text>
</comment>
<proteinExistence type="predicted"/>
<evidence type="ECO:0000256" key="1">
    <source>
        <dbReference type="SAM" id="MobiDB-lite"/>
    </source>
</evidence>
<dbReference type="Proteomes" id="UP000436088">
    <property type="component" value="Unassembled WGS sequence"/>
</dbReference>
<evidence type="ECO:0000313" key="2">
    <source>
        <dbReference type="EMBL" id="KAE8725328.1"/>
    </source>
</evidence>
<name>A0A6A3CD14_HIBSY</name>
<sequence length="71" mass="7108">MASGDGNYRNGTHRNSLKGTTTTATATDRPFSLNSNPSKPALKNKSLSSVGASSGLRKSSPGSLGGGGVEI</sequence>
<feature type="region of interest" description="Disordered" evidence="1">
    <location>
        <begin position="1"/>
        <end position="71"/>
    </location>
</feature>
<organism evidence="2 3">
    <name type="scientific">Hibiscus syriacus</name>
    <name type="common">Rose of Sharon</name>
    <dbReference type="NCBI Taxonomy" id="106335"/>
    <lineage>
        <taxon>Eukaryota</taxon>
        <taxon>Viridiplantae</taxon>
        <taxon>Streptophyta</taxon>
        <taxon>Embryophyta</taxon>
        <taxon>Tracheophyta</taxon>
        <taxon>Spermatophyta</taxon>
        <taxon>Magnoliopsida</taxon>
        <taxon>eudicotyledons</taxon>
        <taxon>Gunneridae</taxon>
        <taxon>Pentapetalae</taxon>
        <taxon>rosids</taxon>
        <taxon>malvids</taxon>
        <taxon>Malvales</taxon>
        <taxon>Malvaceae</taxon>
        <taxon>Malvoideae</taxon>
        <taxon>Hibiscus</taxon>
    </lineage>
</organism>
<dbReference type="EMBL" id="VEPZ02000427">
    <property type="protein sequence ID" value="KAE8725328.1"/>
    <property type="molecule type" value="Genomic_DNA"/>
</dbReference>